<feature type="domain" description="Sulfatase N-terminal" evidence="4">
    <location>
        <begin position="34"/>
        <end position="312"/>
    </location>
</feature>
<keyword evidence="2" id="KW-0378">Hydrolase</keyword>
<evidence type="ECO:0000256" key="2">
    <source>
        <dbReference type="ARBA" id="ARBA00022801"/>
    </source>
</evidence>
<protein>
    <submittedName>
        <fullName evidence="5">Sulfatase</fullName>
    </submittedName>
</protein>
<dbReference type="PANTHER" id="PTHR42693:SF53">
    <property type="entry name" value="ENDO-4-O-SULFATASE"/>
    <property type="match status" value="1"/>
</dbReference>
<comment type="caution">
    <text evidence="5">The sequence shown here is derived from an EMBL/GenBank/DDBJ whole genome shotgun (WGS) entry which is preliminary data.</text>
</comment>
<evidence type="ECO:0000256" key="1">
    <source>
        <dbReference type="ARBA" id="ARBA00008779"/>
    </source>
</evidence>
<dbReference type="RefSeq" id="WP_202016432.1">
    <property type="nucleotide sequence ID" value="NZ_JAERRB010000019.1"/>
</dbReference>
<keyword evidence="3" id="KW-0732">Signal</keyword>
<dbReference type="Gene3D" id="3.40.720.10">
    <property type="entry name" value="Alkaline Phosphatase, subunit A"/>
    <property type="match status" value="1"/>
</dbReference>
<feature type="signal peptide" evidence="3">
    <location>
        <begin position="1"/>
        <end position="20"/>
    </location>
</feature>
<evidence type="ECO:0000256" key="3">
    <source>
        <dbReference type="SAM" id="SignalP"/>
    </source>
</evidence>
<accession>A0ABS1L265</accession>
<keyword evidence="6" id="KW-1185">Reference proteome</keyword>
<dbReference type="EMBL" id="JAERRB010000019">
    <property type="protein sequence ID" value="MBL0745799.1"/>
    <property type="molecule type" value="Genomic_DNA"/>
</dbReference>
<dbReference type="Pfam" id="PF00884">
    <property type="entry name" value="Sulfatase"/>
    <property type="match status" value="1"/>
</dbReference>
<comment type="similarity">
    <text evidence="1">Belongs to the sulfatase family.</text>
</comment>
<dbReference type="InterPro" id="IPR050738">
    <property type="entry name" value="Sulfatase"/>
</dbReference>
<sequence length="660" mass="75306">MNIFLTRISITILTLFSFWAAPGCTAQAQKQEKPNFIWLTFEDASPYGFSCYGNKAFTTPTVDSLAQRGILFTNAYATAPHCSASRSTLITGCFATTFGMDIHREKYQTPSDIFYPSILRANGYFCSNNKKTDYNTFTSDKSLWNECGASASYNSVERKEGQPFFAVFNATASHMSRIRTITTEGRGHYLELGIEPGQLKLPKYLPDLPEVRSDFAVHLESYLEMDAWLRTFLLDLKNRKLAENTIVFFFSDHGGCLPRGKGFPYESGLKIPLIIYIPEKWRDKFDIPAGAVNSNLVGFEDFAPTVLRLSGIDIPPFMQGKPFLGTRRVKKYQFGFRSNQENYHFDPCRTATDGRFKYIRNYHPYKPFALRNLYQSGMPANIAWDEYVLSGKCTNPDWKSQYEAKGTEMLFDLRTDPDELINLAATREHQVKLKTMRKAVSEHIRESKDLGLFYRDMRKEKTGGLFDWVRSTNFPLSAMYDAAEKASMATLRDTTYLSKLLSSQYAEMRYWGAVGYVMLASTKQLVHVPLILTKTMNDPAAAVSATAAEAVFRVTKDSKALRRLVDIFITNDNFAYSSLENLTWVADCKPHLKEYVAEFKKLSTDAEETKADRMGIYLKLRSLLVNLDALPVRELFPQREIEEGIKINETRNWQAQYPKS</sequence>
<dbReference type="InterPro" id="IPR017850">
    <property type="entry name" value="Alkaline_phosphatase_core_sf"/>
</dbReference>
<feature type="chain" id="PRO_5046345553" evidence="3">
    <location>
        <begin position="21"/>
        <end position="660"/>
    </location>
</feature>
<name>A0ABS1L265_9BACT</name>
<dbReference type="SUPFAM" id="SSF53649">
    <property type="entry name" value="Alkaline phosphatase-like"/>
    <property type="match status" value="1"/>
</dbReference>
<dbReference type="PANTHER" id="PTHR42693">
    <property type="entry name" value="ARYLSULFATASE FAMILY MEMBER"/>
    <property type="match status" value="1"/>
</dbReference>
<reference evidence="5 6" key="1">
    <citation type="submission" date="2021-01" db="EMBL/GenBank/DDBJ databases">
        <title>Chryseolinea sp. Jin1 Genome sequencing and assembly.</title>
        <authorList>
            <person name="Kim I."/>
        </authorList>
    </citation>
    <scope>NUCLEOTIDE SEQUENCE [LARGE SCALE GENOMIC DNA]</scope>
    <source>
        <strain evidence="5 6">Jin1</strain>
    </source>
</reference>
<dbReference type="CDD" id="cd16027">
    <property type="entry name" value="SGSH"/>
    <property type="match status" value="1"/>
</dbReference>
<evidence type="ECO:0000313" key="5">
    <source>
        <dbReference type="EMBL" id="MBL0745799.1"/>
    </source>
</evidence>
<organism evidence="5 6">
    <name type="scientific">Chryseolinea lacunae</name>
    <dbReference type="NCBI Taxonomy" id="2801331"/>
    <lineage>
        <taxon>Bacteria</taxon>
        <taxon>Pseudomonadati</taxon>
        <taxon>Bacteroidota</taxon>
        <taxon>Cytophagia</taxon>
        <taxon>Cytophagales</taxon>
        <taxon>Fulvivirgaceae</taxon>
        <taxon>Chryseolinea</taxon>
    </lineage>
</organism>
<dbReference type="InterPro" id="IPR000917">
    <property type="entry name" value="Sulfatase_N"/>
</dbReference>
<proteinExistence type="inferred from homology"/>
<evidence type="ECO:0000313" key="6">
    <source>
        <dbReference type="Proteomes" id="UP000613030"/>
    </source>
</evidence>
<gene>
    <name evidence="5" type="ORF">JI741_31485</name>
</gene>
<evidence type="ECO:0000259" key="4">
    <source>
        <dbReference type="Pfam" id="PF00884"/>
    </source>
</evidence>
<dbReference type="Proteomes" id="UP000613030">
    <property type="component" value="Unassembled WGS sequence"/>
</dbReference>